<feature type="transmembrane region" description="Helical" evidence="10">
    <location>
        <begin position="353"/>
        <end position="372"/>
    </location>
</feature>
<keyword evidence="4 8" id="KW-0297">G-protein coupled receptor</keyword>
<evidence type="ECO:0000256" key="8">
    <source>
        <dbReference type="RuleBase" id="RU000688"/>
    </source>
</evidence>
<evidence type="ECO:0000256" key="9">
    <source>
        <dbReference type="SAM" id="MobiDB-lite"/>
    </source>
</evidence>
<dbReference type="Pfam" id="PF00001">
    <property type="entry name" value="7tm_1"/>
    <property type="match status" value="1"/>
</dbReference>
<comment type="subcellular location">
    <subcellularLocation>
        <location evidence="1">Membrane</location>
        <topology evidence="1">Multi-pass membrane protein</topology>
    </subcellularLocation>
</comment>
<evidence type="ECO:0000313" key="13">
    <source>
        <dbReference type="Proteomes" id="UP000828390"/>
    </source>
</evidence>
<evidence type="ECO:0000256" key="3">
    <source>
        <dbReference type="ARBA" id="ARBA00022989"/>
    </source>
</evidence>
<dbReference type="GO" id="GO:0016020">
    <property type="term" value="C:membrane"/>
    <property type="evidence" value="ECO:0007669"/>
    <property type="project" value="UniProtKB-SubCell"/>
</dbReference>
<dbReference type="OrthoDB" id="9927220at2759"/>
<protein>
    <recommendedName>
        <fullName evidence="11">G-protein coupled receptors family 1 profile domain-containing protein</fullName>
    </recommendedName>
</protein>
<dbReference type="Proteomes" id="UP000828390">
    <property type="component" value="Unassembled WGS sequence"/>
</dbReference>
<keyword evidence="7 8" id="KW-0807">Transducer</keyword>
<feature type="domain" description="G-protein coupled receptors family 1 profile" evidence="11">
    <location>
        <begin position="48"/>
        <end position="408"/>
    </location>
</feature>
<comment type="caution">
    <text evidence="12">The sequence shown here is derived from an EMBL/GenBank/DDBJ whole genome shotgun (WGS) entry which is preliminary data.</text>
</comment>
<evidence type="ECO:0000256" key="5">
    <source>
        <dbReference type="ARBA" id="ARBA00023136"/>
    </source>
</evidence>
<dbReference type="InterPro" id="IPR017452">
    <property type="entry name" value="GPCR_Rhodpsn_7TM"/>
</dbReference>
<dbReference type="AlphaFoldDB" id="A0A9D4FU39"/>
<dbReference type="EMBL" id="JAIWYP010000007">
    <property type="protein sequence ID" value="KAH3803051.1"/>
    <property type="molecule type" value="Genomic_DNA"/>
</dbReference>
<reference evidence="12" key="2">
    <citation type="submission" date="2020-11" db="EMBL/GenBank/DDBJ databases">
        <authorList>
            <person name="McCartney M.A."/>
            <person name="Auch B."/>
            <person name="Kono T."/>
            <person name="Mallez S."/>
            <person name="Becker A."/>
            <person name="Gohl D.M."/>
            <person name="Silverstein K.A.T."/>
            <person name="Koren S."/>
            <person name="Bechman K.B."/>
            <person name="Herman A."/>
            <person name="Abrahante J.E."/>
            <person name="Garbe J."/>
        </authorList>
    </citation>
    <scope>NUCLEOTIDE SEQUENCE</scope>
    <source>
        <strain evidence="12">Duluth1</strain>
        <tissue evidence="12">Whole animal</tissue>
    </source>
</reference>
<proteinExistence type="inferred from homology"/>
<feature type="transmembrane region" description="Helical" evidence="10">
    <location>
        <begin position="70"/>
        <end position="90"/>
    </location>
</feature>
<feature type="transmembrane region" description="Helical" evidence="10">
    <location>
        <begin position="392"/>
        <end position="411"/>
    </location>
</feature>
<name>A0A9D4FU39_DREPO</name>
<dbReference type="PRINTS" id="PR00237">
    <property type="entry name" value="GPCRRHODOPSN"/>
</dbReference>
<dbReference type="CDD" id="cd00637">
    <property type="entry name" value="7tm_classA_rhodopsin-like"/>
    <property type="match status" value="1"/>
</dbReference>
<keyword evidence="5 10" id="KW-0472">Membrane</keyword>
<evidence type="ECO:0000256" key="1">
    <source>
        <dbReference type="ARBA" id="ARBA00004141"/>
    </source>
</evidence>
<evidence type="ECO:0000256" key="2">
    <source>
        <dbReference type="ARBA" id="ARBA00022692"/>
    </source>
</evidence>
<dbReference type="Gene3D" id="1.20.1070.10">
    <property type="entry name" value="Rhodopsin 7-helix transmembrane proteins"/>
    <property type="match status" value="1"/>
</dbReference>
<comment type="similarity">
    <text evidence="8">Belongs to the G-protein coupled receptor 1 family.</text>
</comment>
<sequence length="435" mass="49642">MNQNNVSEAITLTLNLTETLEDLNARYAQALTPLSVTFGLFTLFGFLGNLLILVVFSLSRDYKRNNFKVFVLTLGVIDIITCVTLIPAEIVKQQHYFSFGDEVPCKIKCFFNVFGASSSCLALLVISVDRYRKVCQPFKKQMNPELAVRILLGVAFLFPILLAIPGTIMCGIKTTEMRNKYGTTTTIQLCETEERFEKTVWRAIYKWVFVMLLCGISLAYIVLYTFVMIEATKQIRAIARQRQSSFDVTFSSGIYEPNAIVHEPMNGSQILKMSPETDGLMSSNGGEGGDNEEETETSGTVAESRNKNVKHSSNGLLRLADLPKKKLSKQISLRSIRSQTQLVKRREFPTKTLIWFILTIVFIITYLAHIILALKVDKIVFMTPREFSSFSFFFRIYFFNHMINPIVYAIFVKRFRTSCKNILPTMYNKLRQCIM</sequence>
<evidence type="ECO:0000256" key="10">
    <source>
        <dbReference type="SAM" id="Phobius"/>
    </source>
</evidence>
<keyword evidence="3 10" id="KW-1133">Transmembrane helix</keyword>
<keyword evidence="13" id="KW-1185">Reference proteome</keyword>
<dbReference type="PANTHER" id="PTHR24238">
    <property type="entry name" value="G-PROTEIN COUPLED RECEPTOR"/>
    <property type="match status" value="1"/>
</dbReference>
<evidence type="ECO:0000256" key="6">
    <source>
        <dbReference type="ARBA" id="ARBA00023170"/>
    </source>
</evidence>
<feature type="transmembrane region" description="Helical" evidence="10">
    <location>
        <begin position="204"/>
        <end position="227"/>
    </location>
</feature>
<evidence type="ECO:0000259" key="11">
    <source>
        <dbReference type="PROSITE" id="PS50262"/>
    </source>
</evidence>
<evidence type="ECO:0000256" key="4">
    <source>
        <dbReference type="ARBA" id="ARBA00023040"/>
    </source>
</evidence>
<accession>A0A9D4FU39</accession>
<dbReference type="PROSITE" id="PS00237">
    <property type="entry name" value="G_PROTEIN_RECEP_F1_1"/>
    <property type="match status" value="1"/>
</dbReference>
<feature type="region of interest" description="Disordered" evidence="9">
    <location>
        <begin position="279"/>
        <end position="310"/>
    </location>
</feature>
<reference evidence="12" key="1">
    <citation type="journal article" date="2019" name="bioRxiv">
        <title>The Genome of the Zebra Mussel, Dreissena polymorpha: A Resource for Invasive Species Research.</title>
        <authorList>
            <person name="McCartney M.A."/>
            <person name="Auch B."/>
            <person name="Kono T."/>
            <person name="Mallez S."/>
            <person name="Zhang Y."/>
            <person name="Obille A."/>
            <person name="Becker A."/>
            <person name="Abrahante J.E."/>
            <person name="Garbe J."/>
            <person name="Badalamenti J.P."/>
            <person name="Herman A."/>
            <person name="Mangelson H."/>
            <person name="Liachko I."/>
            <person name="Sullivan S."/>
            <person name="Sone E.D."/>
            <person name="Koren S."/>
            <person name="Silverstein K.A.T."/>
            <person name="Beckman K.B."/>
            <person name="Gohl D.M."/>
        </authorList>
    </citation>
    <scope>NUCLEOTIDE SEQUENCE</scope>
    <source>
        <strain evidence="12">Duluth1</strain>
        <tissue evidence="12">Whole animal</tissue>
    </source>
</reference>
<evidence type="ECO:0000256" key="7">
    <source>
        <dbReference type="ARBA" id="ARBA00023224"/>
    </source>
</evidence>
<gene>
    <name evidence="12" type="ORF">DPMN_156750</name>
</gene>
<dbReference type="InterPro" id="IPR000276">
    <property type="entry name" value="GPCR_Rhodpsn"/>
</dbReference>
<evidence type="ECO:0000313" key="12">
    <source>
        <dbReference type="EMBL" id="KAH3803051.1"/>
    </source>
</evidence>
<keyword evidence="2 8" id="KW-0812">Transmembrane</keyword>
<dbReference type="SUPFAM" id="SSF81321">
    <property type="entry name" value="Family A G protein-coupled receptor-like"/>
    <property type="match status" value="1"/>
</dbReference>
<dbReference type="PANTHER" id="PTHR24238:SF47">
    <property type="entry name" value="ECDYSTEROIDS_DOPAMINE RECEPTOR-RELATED"/>
    <property type="match status" value="1"/>
</dbReference>
<feature type="transmembrane region" description="Helical" evidence="10">
    <location>
        <begin position="110"/>
        <end position="126"/>
    </location>
</feature>
<dbReference type="PROSITE" id="PS50262">
    <property type="entry name" value="G_PROTEIN_RECEP_F1_2"/>
    <property type="match status" value="1"/>
</dbReference>
<organism evidence="12 13">
    <name type="scientific">Dreissena polymorpha</name>
    <name type="common">Zebra mussel</name>
    <name type="synonym">Mytilus polymorpha</name>
    <dbReference type="NCBI Taxonomy" id="45954"/>
    <lineage>
        <taxon>Eukaryota</taxon>
        <taxon>Metazoa</taxon>
        <taxon>Spiralia</taxon>
        <taxon>Lophotrochozoa</taxon>
        <taxon>Mollusca</taxon>
        <taxon>Bivalvia</taxon>
        <taxon>Autobranchia</taxon>
        <taxon>Heteroconchia</taxon>
        <taxon>Euheterodonta</taxon>
        <taxon>Imparidentia</taxon>
        <taxon>Neoheterodontei</taxon>
        <taxon>Myida</taxon>
        <taxon>Dreissenoidea</taxon>
        <taxon>Dreissenidae</taxon>
        <taxon>Dreissena</taxon>
    </lineage>
</organism>
<keyword evidence="6 8" id="KW-0675">Receptor</keyword>
<feature type="transmembrane region" description="Helical" evidence="10">
    <location>
        <begin position="36"/>
        <end position="58"/>
    </location>
</feature>
<dbReference type="GO" id="GO:0004930">
    <property type="term" value="F:G protein-coupled receptor activity"/>
    <property type="evidence" value="ECO:0007669"/>
    <property type="project" value="UniProtKB-KW"/>
</dbReference>
<feature type="transmembrane region" description="Helical" evidence="10">
    <location>
        <begin position="146"/>
        <end position="168"/>
    </location>
</feature>